<accession>A0A6P7FXC3</accession>
<name>A0A6P7FXC3_DIAVI</name>
<keyword evidence="4" id="KW-1185">Reference proteome</keyword>
<dbReference type="Pfam" id="PF16077">
    <property type="entry name" value="Spaetzle"/>
    <property type="match status" value="1"/>
</dbReference>
<evidence type="ECO:0000313" key="4">
    <source>
        <dbReference type="Proteomes" id="UP001652700"/>
    </source>
</evidence>
<feature type="domain" description="Spaetzle" evidence="2">
    <location>
        <begin position="78"/>
        <end position="171"/>
    </location>
</feature>
<dbReference type="OrthoDB" id="6719897at2759"/>
<organism evidence="5">
    <name type="scientific">Diabrotica virgifera virgifera</name>
    <name type="common">western corn rootworm</name>
    <dbReference type="NCBI Taxonomy" id="50390"/>
    <lineage>
        <taxon>Eukaryota</taxon>
        <taxon>Metazoa</taxon>
        <taxon>Ecdysozoa</taxon>
        <taxon>Arthropoda</taxon>
        <taxon>Hexapoda</taxon>
        <taxon>Insecta</taxon>
        <taxon>Pterygota</taxon>
        <taxon>Neoptera</taxon>
        <taxon>Endopterygota</taxon>
        <taxon>Coleoptera</taxon>
        <taxon>Polyphaga</taxon>
        <taxon>Cucujiformia</taxon>
        <taxon>Chrysomeloidea</taxon>
        <taxon>Chrysomelidae</taxon>
        <taxon>Galerucinae</taxon>
        <taxon>Diabroticina</taxon>
        <taxon>Diabroticites</taxon>
        <taxon>Diabrotica</taxon>
    </lineage>
</organism>
<reference evidence="5" key="1">
    <citation type="submission" date="2025-04" db="UniProtKB">
        <authorList>
            <consortium name="RefSeq"/>
        </authorList>
    </citation>
    <scope>IDENTIFICATION</scope>
    <source>
        <tissue evidence="5">Whole insect</tissue>
    </source>
</reference>
<dbReference type="Proteomes" id="UP001652700">
    <property type="component" value="Unplaced"/>
</dbReference>
<keyword evidence="1" id="KW-0732">Signal</keyword>
<dbReference type="InParanoid" id="A0A6P7FXC3"/>
<protein>
    <submittedName>
        <fullName evidence="5">Protein spaetzle 5-like</fullName>
    </submittedName>
</protein>
<dbReference type="InterPro" id="IPR032104">
    <property type="entry name" value="Spaetzle"/>
</dbReference>
<dbReference type="RefSeq" id="XP_028139457.1">
    <property type="nucleotide sequence ID" value="XM_028283656.1"/>
</dbReference>
<dbReference type="AlphaFoldDB" id="A0A6P7FXC3"/>
<proteinExistence type="predicted"/>
<feature type="signal peptide" evidence="1">
    <location>
        <begin position="1"/>
        <end position="19"/>
    </location>
</feature>
<gene>
    <name evidence="5" type="primary">LOC114333709</name>
</gene>
<dbReference type="EnsemblMetazoa" id="XM_028283656.2">
    <property type="protein sequence ID" value="XP_028139457.1"/>
    <property type="gene ID" value="LOC114333709"/>
</dbReference>
<sequence>MKIFVAVICFYGVLGLILADEGCEERIGSICYKDSTYPTHEIHTVYESLGTKLISAFGRPLPQTRVIEEPEPFQSCRLCETEQNIKIVPLSIIGDNNERMYVMSTKNYPRPVLEISTCSKEAKCRLEELQNDFETICEQKITHINLLVYNSTSKEFQGQRVPYPSSCECEVRGQGL</sequence>
<dbReference type="KEGG" id="dvv:114333709"/>
<dbReference type="InterPro" id="IPR029034">
    <property type="entry name" value="Cystine-knot_cytokine"/>
</dbReference>
<reference evidence="3" key="2">
    <citation type="submission" date="2025-05" db="UniProtKB">
        <authorList>
            <consortium name="EnsemblMetazoa"/>
        </authorList>
    </citation>
    <scope>IDENTIFICATION</scope>
</reference>
<evidence type="ECO:0000313" key="5">
    <source>
        <dbReference type="RefSeq" id="XP_028139457.1"/>
    </source>
</evidence>
<dbReference type="Gene3D" id="2.10.90.10">
    <property type="entry name" value="Cystine-knot cytokines"/>
    <property type="match status" value="1"/>
</dbReference>
<evidence type="ECO:0000313" key="3">
    <source>
        <dbReference type="EnsemblMetazoa" id="XP_028139457.1"/>
    </source>
</evidence>
<evidence type="ECO:0000256" key="1">
    <source>
        <dbReference type="SAM" id="SignalP"/>
    </source>
</evidence>
<dbReference type="SUPFAM" id="SSF57501">
    <property type="entry name" value="Cystine-knot cytokines"/>
    <property type="match status" value="1"/>
</dbReference>
<dbReference type="GeneID" id="114333709"/>
<evidence type="ECO:0000259" key="2">
    <source>
        <dbReference type="Pfam" id="PF16077"/>
    </source>
</evidence>
<feature type="chain" id="PRO_5027908467" evidence="1">
    <location>
        <begin position="20"/>
        <end position="176"/>
    </location>
</feature>